<dbReference type="RefSeq" id="WP_023573600.1">
    <property type="nucleotide sequence ID" value="NZ_AVCS01000009.1"/>
</dbReference>
<protein>
    <submittedName>
        <fullName evidence="1">Uncharacterized protein</fullName>
    </submittedName>
</protein>
<dbReference type="PATRIC" id="fig|1107311.5.peg.2263"/>
<gene>
    <name evidence="1" type="ORF">Q767_05325</name>
</gene>
<reference evidence="1 2" key="2">
    <citation type="journal article" date="2015" name="Stand. Genomic Sci.">
        <title>High quality draft genomic sequence of Flavobacterium enshiense DK69(T) and comparison among Flavobacterium genomes.</title>
        <authorList>
            <person name="Zeng Z."/>
            <person name="Chen C."/>
            <person name="Du H."/>
            <person name="Wang G."/>
            <person name="Li M."/>
        </authorList>
    </citation>
    <scope>NUCLEOTIDE SEQUENCE [LARGE SCALE GENOMIC DNA]</scope>
    <source>
        <strain evidence="1 2">DK69</strain>
    </source>
</reference>
<sequence>MQSPKKEALTHFSNNASYLPNHVFKIHATIKHYKAKYYLISLIIHKLPCRQSTLDYLIGLLHKENQ</sequence>
<name>V6S9V9_9FLAO</name>
<comment type="caution">
    <text evidence="1">The sequence shown here is derived from an EMBL/GenBank/DDBJ whole genome shotgun (WGS) entry which is preliminary data.</text>
</comment>
<evidence type="ECO:0000313" key="1">
    <source>
        <dbReference type="EMBL" id="KGO96336.1"/>
    </source>
</evidence>
<proteinExistence type="predicted"/>
<dbReference type="Proteomes" id="UP000030149">
    <property type="component" value="Unassembled WGS sequence"/>
</dbReference>
<organism evidence="1 2">
    <name type="scientific">Flavobacterium enshiense DK69</name>
    <dbReference type="NCBI Taxonomy" id="1107311"/>
    <lineage>
        <taxon>Bacteria</taxon>
        <taxon>Pseudomonadati</taxon>
        <taxon>Bacteroidota</taxon>
        <taxon>Flavobacteriia</taxon>
        <taxon>Flavobacteriales</taxon>
        <taxon>Flavobacteriaceae</taxon>
        <taxon>Flavobacterium</taxon>
    </lineage>
</organism>
<dbReference type="AlphaFoldDB" id="V6S9V9"/>
<dbReference type="EMBL" id="JRLZ01000004">
    <property type="protein sequence ID" value="KGO96336.1"/>
    <property type="molecule type" value="Genomic_DNA"/>
</dbReference>
<reference evidence="2" key="1">
    <citation type="submission" date="2013-09" db="EMBL/GenBank/DDBJ databases">
        <authorList>
            <person name="Zeng Z."/>
            <person name="Chen C."/>
        </authorList>
    </citation>
    <scope>NUCLEOTIDE SEQUENCE [LARGE SCALE GENOMIC DNA]</scope>
    <source>
        <strain evidence="2">DK69</strain>
    </source>
</reference>
<accession>V6S9V9</accession>
<keyword evidence="2" id="KW-1185">Reference proteome</keyword>
<evidence type="ECO:0000313" key="2">
    <source>
        <dbReference type="Proteomes" id="UP000030149"/>
    </source>
</evidence>